<protein>
    <submittedName>
        <fullName evidence="7">Multicomponent Na+:H+ antiporter subunit E</fullName>
    </submittedName>
</protein>
<evidence type="ECO:0000256" key="2">
    <source>
        <dbReference type="ARBA" id="ARBA00006228"/>
    </source>
</evidence>
<accession>A0A238XVT0</accession>
<comment type="similarity">
    <text evidence="2">Belongs to the CPA3 antiporters (TC 2.A.63) subunit E family.</text>
</comment>
<evidence type="ECO:0000256" key="6">
    <source>
        <dbReference type="ARBA" id="ARBA00023136"/>
    </source>
</evidence>
<dbReference type="EMBL" id="FZNW01000012">
    <property type="protein sequence ID" value="SNR62842.1"/>
    <property type="molecule type" value="Genomic_DNA"/>
</dbReference>
<dbReference type="Proteomes" id="UP000198348">
    <property type="component" value="Unassembled WGS sequence"/>
</dbReference>
<keyword evidence="8" id="KW-1185">Reference proteome</keyword>
<dbReference type="PANTHER" id="PTHR34584">
    <property type="entry name" value="NA(+)/H(+) ANTIPORTER SUBUNIT E1"/>
    <property type="match status" value="1"/>
</dbReference>
<dbReference type="InterPro" id="IPR002758">
    <property type="entry name" value="Cation_antiport_E"/>
</dbReference>
<evidence type="ECO:0000256" key="5">
    <source>
        <dbReference type="ARBA" id="ARBA00022989"/>
    </source>
</evidence>
<reference evidence="7 8" key="1">
    <citation type="submission" date="2017-06" db="EMBL/GenBank/DDBJ databases">
        <authorList>
            <person name="Kim H.J."/>
            <person name="Triplett B.A."/>
        </authorList>
    </citation>
    <scope>NUCLEOTIDE SEQUENCE [LARGE SCALE GENOMIC DNA]</scope>
    <source>
        <strain evidence="7 8">DSM 45207</strain>
    </source>
</reference>
<organism evidence="7 8">
    <name type="scientific">Haloechinothrix alba</name>
    <dbReference type="NCBI Taxonomy" id="664784"/>
    <lineage>
        <taxon>Bacteria</taxon>
        <taxon>Bacillati</taxon>
        <taxon>Actinomycetota</taxon>
        <taxon>Actinomycetes</taxon>
        <taxon>Pseudonocardiales</taxon>
        <taxon>Pseudonocardiaceae</taxon>
        <taxon>Haloechinothrix</taxon>
    </lineage>
</organism>
<dbReference type="Pfam" id="PF01899">
    <property type="entry name" value="MNHE"/>
    <property type="match status" value="1"/>
</dbReference>
<evidence type="ECO:0000256" key="4">
    <source>
        <dbReference type="ARBA" id="ARBA00022692"/>
    </source>
</evidence>
<dbReference type="GO" id="GO:0005886">
    <property type="term" value="C:plasma membrane"/>
    <property type="evidence" value="ECO:0007669"/>
    <property type="project" value="UniProtKB-SubCell"/>
</dbReference>
<keyword evidence="6" id="KW-0472">Membrane</keyword>
<keyword evidence="3" id="KW-1003">Cell membrane</keyword>
<keyword evidence="5" id="KW-1133">Transmembrane helix</keyword>
<sequence>MISLLSWPMRALGCLLYFIWLLLRSNIAVAWDIVTPRSNMSAGIARLPLRCRSDLEITMLANMISLTPGTLTLSVSNDPPELYVHGMYAPDVDEFRAQLYELETRMLIGMRRYGDVGELPAEMRGRMGGGS</sequence>
<name>A0A238XVT0_9PSEU</name>
<dbReference type="GO" id="GO:0008324">
    <property type="term" value="F:monoatomic cation transmembrane transporter activity"/>
    <property type="evidence" value="ECO:0007669"/>
    <property type="project" value="InterPro"/>
</dbReference>
<proteinExistence type="inferred from homology"/>
<gene>
    <name evidence="7" type="ORF">SAMN06265360_112122</name>
</gene>
<dbReference type="AlphaFoldDB" id="A0A238XVT0"/>
<evidence type="ECO:0000256" key="1">
    <source>
        <dbReference type="ARBA" id="ARBA00004651"/>
    </source>
</evidence>
<evidence type="ECO:0000313" key="7">
    <source>
        <dbReference type="EMBL" id="SNR62842.1"/>
    </source>
</evidence>
<dbReference type="OrthoDB" id="3837866at2"/>
<evidence type="ECO:0000313" key="8">
    <source>
        <dbReference type="Proteomes" id="UP000198348"/>
    </source>
</evidence>
<dbReference type="RefSeq" id="WP_089301908.1">
    <property type="nucleotide sequence ID" value="NZ_FZNW01000012.1"/>
</dbReference>
<dbReference type="PANTHER" id="PTHR34584:SF1">
    <property type="entry name" value="NA(+)_H(+) ANTIPORTER SUBUNIT E1"/>
    <property type="match status" value="1"/>
</dbReference>
<evidence type="ECO:0000256" key="3">
    <source>
        <dbReference type="ARBA" id="ARBA00022475"/>
    </source>
</evidence>
<comment type="subcellular location">
    <subcellularLocation>
        <location evidence="1">Cell membrane</location>
        <topology evidence="1">Multi-pass membrane protein</topology>
    </subcellularLocation>
</comment>
<keyword evidence="4" id="KW-0812">Transmembrane</keyword>